<dbReference type="EMBL" id="AJ297902">
    <property type="protein sequence ID" value="CAC21606.1"/>
    <property type="molecule type" value="mRNA"/>
</dbReference>
<evidence type="ECO:0000313" key="2">
    <source>
        <dbReference type="EMBL" id="CAC21606.1"/>
    </source>
</evidence>
<dbReference type="HOGENOM" id="CLU_148931_1_0_1"/>
<reference evidence="1" key="3">
    <citation type="submission" date="2015-12" db="EMBL/GenBank/DDBJ databases">
        <title>Update maize B73 reference genome by single molecule sequencing technologies.</title>
        <authorList>
            <consortium name="Maize Genome Sequencing Project"/>
            <person name="Ware D."/>
        </authorList>
    </citation>
    <scope>NUCLEOTIDE SEQUENCE</scope>
    <source>
        <tissue evidence="1">Seedling</tissue>
    </source>
</reference>
<accession>Q9FER1</accession>
<dbReference type="KEGG" id="zma:542752"/>
<proteinExistence type="evidence at transcript level"/>
<sequence length="96" mass="11154" precursor="true">MVKILDHISIRGFFLLFMVLVASFVGHAQIIRGETKEDNDTKSMTMTTMRPGSYVTSMDEKSSLCFEDIKTLWYICRTTYHLYRTLKDCLSHCNSM</sequence>
<evidence type="ECO:0000313" key="1">
    <source>
        <dbReference type="EMBL" id="AQK41627.1"/>
    </source>
</evidence>
<dbReference type="AlphaFoldDB" id="Q9FER1"/>
<dbReference type="InterPro" id="IPR009540">
    <property type="entry name" value="BAP"/>
</dbReference>
<gene>
    <name evidence="2" type="primary">bap-3a</name>
    <name evidence="1" type="ORF">ZEAMMB73_Zm00001d024615</name>
</gene>
<organism evidence="2">
    <name type="scientific">Zea mays</name>
    <name type="common">Maize</name>
    <dbReference type="NCBI Taxonomy" id="4577"/>
    <lineage>
        <taxon>Eukaryota</taxon>
        <taxon>Viridiplantae</taxon>
        <taxon>Streptophyta</taxon>
        <taxon>Embryophyta</taxon>
        <taxon>Tracheophyta</taxon>
        <taxon>Spermatophyta</taxon>
        <taxon>Magnoliopsida</taxon>
        <taxon>Liliopsida</taxon>
        <taxon>Poales</taxon>
        <taxon>Poaceae</taxon>
        <taxon>PACMAD clade</taxon>
        <taxon>Panicoideae</taxon>
        <taxon>Andropogonodae</taxon>
        <taxon>Andropogoneae</taxon>
        <taxon>Tripsacinae</taxon>
        <taxon>Zea</taxon>
    </lineage>
</organism>
<reference evidence="2" key="2">
    <citation type="submission" date="2001-01" db="EMBL/GenBank/DDBJ databases">
        <title>Maize endosperm secretes a novel antifungal protein into adjacent maternal tissue.</title>
        <authorList>
            <person name="Serna Sanz A."/>
            <person name="Thompson R.D."/>
        </authorList>
    </citation>
    <scope>NUCLEOTIDE SEQUENCE</scope>
    <source>
        <tissue evidence="2">Endosperm</tissue>
    </source>
</reference>
<dbReference type="RefSeq" id="NP_001105731.1">
    <property type="nucleotide sequence ID" value="NM_001112261.1"/>
</dbReference>
<dbReference type="EMBL" id="CM000786">
    <property type="protein sequence ID" value="AQK41627.1"/>
    <property type="molecule type" value="Genomic_DNA"/>
</dbReference>
<protein>
    <submittedName>
        <fullName evidence="2">Basal layer antifungal peptide</fullName>
    </submittedName>
</protein>
<dbReference type="PaxDb" id="4577-GRMZM2G133382_P01"/>
<name>Q9FER1_MAIZE</name>
<dbReference type="Pfam" id="PF06639">
    <property type="entry name" value="BAP"/>
    <property type="match status" value="1"/>
</dbReference>
<dbReference type="GeneID" id="542752"/>
<dbReference type="OrthoDB" id="10468578at2759"/>
<reference evidence="2" key="1">
    <citation type="submission" date="2000-10" db="EMBL/GenBank/DDBJ databases">
        <authorList>
            <person name="Serna A."/>
        </authorList>
    </citation>
    <scope>NUCLEOTIDE SEQUENCE</scope>
    <source>
        <tissue evidence="2">Endosperm</tissue>
    </source>
</reference>
<dbReference type="STRING" id="4577.Q9FER1"/>
<dbReference type="InParanoid" id="Q9FER1"/>